<dbReference type="Pfam" id="PF00899">
    <property type="entry name" value="ThiF"/>
    <property type="match status" value="1"/>
</dbReference>
<feature type="compositionally biased region" description="Basic and acidic residues" evidence="1">
    <location>
        <begin position="452"/>
        <end position="463"/>
    </location>
</feature>
<dbReference type="Proteomes" id="UP000001882">
    <property type="component" value="Chromosome"/>
</dbReference>
<reference evidence="3 4" key="1">
    <citation type="journal article" date="2007" name="Appl. Environ. Microbiol.">
        <title>Isolation of key methanogens for global methane emission from rice paddy fields: a novel isolate affiliated with the clone cluster rice cluster I.</title>
        <authorList>
            <person name="Sakai S."/>
            <person name="Imachi H."/>
            <person name="Sekiguchi Y."/>
            <person name="Ohashi A."/>
            <person name="Harada H."/>
            <person name="Kamagata Y."/>
        </authorList>
    </citation>
    <scope>NUCLEOTIDE SEQUENCE [LARGE SCALE GENOMIC DNA]</scope>
    <source>
        <strain evidence="4">DSM 17711 / JCM 13418 / NBRC 101707 / SANAE</strain>
    </source>
</reference>
<protein>
    <recommendedName>
        <fullName evidence="2">THIF-type NAD/FAD binding fold domain-containing protein</fullName>
    </recommendedName>
</protein>
<dbReference type="AlphaFoldDB" id="D1Z142"/>
<reference evidence="3 4" key="2">
    <citation type="journal article" date="2008" name="Int. J. Syst. Evol. Microbiol.">
        <title>Methanocella paludicola gen. nov., sp. nov., a methane-producing archaeon, the first isolate of the lineage 'Rice Cluster I', and proposal of the new archaeal order Methanocellales ord. nov.</title>
        <authorList>
            <person name="Sakai S."/>
            <person name="Imachi H."/>
            <person name="Hanada S."/>
            <person name="Ohashi A."/>
            <person name="Harada H."/>
            <person name="Kamagata Y."/>
        </authorList>
    </citation>
    <scope>NUCLEOTIDE SEQUENCE [LARGE SCALE GENOMIC DNA]</scope>
    <source>
        <strain evidence="4">DSM 17711 / JCM 13418 / NBRC 101707 / SANAE</strain>
    </source>
</reference>
<dbReference type="InParanoid" id="D1Z142"/>
<dbReference type="KEGG" id="mpd:MCP_2342"/>
<keyword evidence="4" id="KW-1185">Reference proteome</keyword>
<dbReference type="InterPro" id="IPR000594">
    <property type="entry name" value="ThiF_NAD_FAD-bd"/>
</dbReference>
<dbReference type="eggNOG" id="arCOG01676">
    <property type="taxonomic scope" value="Archaea"/>
</dbReference>
<dbReference type="InterPro" id="IPR035985">
    <property type="entry name" value="Ubiquitin-activating_enz"/>
</dbReference>
<dbReference type="OrthoDB" id="7915at2157"/>
<gene>
    <name evidence="3" type="ordered locus">MCP_2342</name>
</gene>
<evidence type="ECO:0000313" key="3">
    <source>
        <dbReference type="EMBL" id="BAI62414.1"/>
    </source>
</evidence>
<reference evidence="4" key="3">
    <citation type="journal article" date="2011" name="PLoS ONE">
        <title>Genome sequence of a mesophilic hydrogenotrophic methanogen Methanocella paludicola, the first cultivated representative of the order Methanocellales.</title>
        <authorList>
            <person name="Sakai S."/>
            <person name="Takaki Y."/>
            <person name="Shimamura S."/>
            <person name="Sekine M."/>
            <person name="Tajima T."/>
            <person name="Kosugi H."/>
            <person name="Ichikawa N."/>
            <person name="Tasumi E."/>
            <person name="Hiraki A.T."/>
            <person name="Shimizu A."/>
            <person name="Kato Y."/>
            <person name="Nishiko R."/>
            <person name="Mori K."/>
            <person name="Fujita N."/>
            <person name="Imachi H."/>
            <person name="Takai K."/>
        </authorList>
    </citation>
    <scope>NUCLEOTIDE SEQUENCE [LARGE SCALE GENOMIC DNA]</scope>
    <source>
        <strain evidence="4">DSM 17711 / JCM 13418 / NBRC 101707 / SANAE</strain>
    </source>
</reference>
<proteinExistence type="predicted"/>
<dbReference type="SUPFAM" id="SSF69572">
    <property type="entry name" value="Activating enzymes of the ubiquitin-like proteins"/>
    <property type="match status" value="1"/>
</dbReference>
<feature type="region of interest" description="Disordered" evidence="1">
    <location>
        <begin position="451"/>
        <end position="483"/>
    </location>
</feature>
<dbReference type="RefSeq" id="WP_012901088.1">
    <property type="nucleotide sequence ID" value="NC_013665.1"/>
</dbReference>
<dbReference type="Gene3D" id="3.40.50.720">
    <property type="entry name" value="NAD(P)-binding Rossmann-like Domain"/>
    <property type="match status" value="1"/>
</dbReference>
<dbReference type="EMBL" id="AP011532">
    <property type="protein sequence ID" value="BAI62414.1"/>
    <property type="molecule type" value="Genomic_DNA"/>
</dbReference>
<dbReference type="STRING" id="304371.MCP_2342"/>
<evidence type="ECO:0000259" key="2">
    <source>
        <dbReference type="Pfam" id="PF00899"/>
    </source>
</evidence>
<organism evidence="3 4">
    <name type="scientific">Methanocella paludicola (strain DSM 17711 / JCM 13418 / NBRC 101707 / SANAE)</name>
    <dbReference type="NCBI Taxonomy" id="304371"/>
    <lineage>
        <taxon>Archaea</taxon>
        <taxon>Methanobacteriati</taxon>
        <taxon>Methanobacteriota</taxon>
        <taxon>Stenosarchaea group</taxon>
        <taxon>Methanomicrobia</taxon>
        <taxon>Methanocellales</taxon>
        <taxon>Methanocellaceae</taxon>
        <taxon>Methanocella</taxon>
    </lineage>
</organism>
<name>D1Z142_METPS</name>
<dbReference type="GO" id="GO:0008641">
    <property type="term" value="F:ubiquitin-like modifier activating enzyme activity"/>
    <property type="evidence" value="ECO:0007669"/>
    <property type="project" value="InterPro"/>
</dbReference>
<accession>D1Z142</accession>
<dbReference type="GeneID" id="8682140"/>
<evidence type="ECO:0000313" key="4">
    <source>
        <dbReference type="Proteomes" id="UP000001882"/>
    </source>
</evidence>
<feature type="domain" description="THIF-type NAD/FAD binding fold" evidence="2">
    <location>
        <begin position="267"/>
        <end position="465"/>
    </location>
</feature>
<evidence type="ECO:0000256" key="1">
    <source>
        <dbReference type="SAM" id="MobiDB-lite"/>
    </source>
</evidence>
<sequence>MVTIYVDGRPVQVPERTSAAEIRRVTHSDQSRPIAKASGGKNVIVHGEIDVSEGDRFTVGRPFTKGMQKFRVLSSKKQRKADRSVRLIFSQPLFELMRKAFEASESLSREGYAVARCGSRSDRKNRDYFVRGLHIPAKEDLFEQSSITVTPRAEFIEAVLAEAALKGDLVVEVHTHVGSREPNFSWIDIENGLENGRFLRSCGLRFAMAVVGEAGFSFCDYDGDHDSLVMPESARISVLGRNGMKDAVMHRSASSCEITSAACPGSIRVAVVGLDGIGLEICSMLARQGVRNFLLLDDGVTGMETGKRRAKAAQKMLRKISADIDAFNVSDVARSARSYLKDCDVIFYCGSDEALKAAVADVSLKYLIPCIEARTAIKAENGGPYGLVRVLLPGITGCSSCSGEAATDRDTGASSVPVNEAVASIAVQELMDMLSGADRAFDLVEYDPEAQSVERRRRDRDRACPMCGEGGVLGAGDERRARR</sequence>